<keyword evidence="2" id="KW-1185">Reference proteome</keyword>
<accession>A0A6A5WJZ3</accession>
<protein>
    <submittedName>
        <fullName evidence="1">Uncharacterized protein</fullName>
    </submittedName>
</protein>
<dbReference type="AlphaFoldDB" id="A0A6A5WJZ3"/>
<name>A0A6A5WJZ3_9PLEO</name>
<reference evidence="1" key="1">
    <citation type="journal article" date="2020" name="Stud. Mycol.">
        <title>101 Dothideomycetes genomes: a test case for predicting lifestyles and emergence of pathogens.</title>
        <authorList>
            <person name="Haridas S."/>
            <person name="Albert R."/>
            <person name="Binder M."/>
            <person name="Bloem J."/>
            <person name="Labutti K."/>
            <person name="Salamov A."/>
            <person name="Andreopoulos B."/>
            <person name="Baker S."/>
            <person name="Barry K."/>
            <person name="Bills G."/>
            <person name="Bluhm B."/>
            <person name="Cannon C."/>
            <person name="Castanera R."/>
            <person name="Culley D."/>
            <person name="Daum C."/>
            <person name="Ezra D."/>
            <person name="Gonzalez J."/>
            <person name="Henrissat B."/>
            <person name="Kuo A."/>
            <person name="Liang C."/>
            <person name="Lipzen A."/>
            <person name="Lutzoni F."/>
            <person name="Magnuson J."/>
            <person name="Mondo S."/>
            <person name="Nolan M."/>
            <person name="Ohm R."/>
            <person name="Pangilinan J."/>
            <person name="Park H.-J."/>
            <person name="Ramirez L."/>
            <person name="Alfaro M."/>
            <person name="Sun H."/>
            <person name="Tritt A."/>
            <person name="Yoshinaga Y."/>
            <person name="Zwiers L.-H."/>
            <person name="Turgeon B."/>
            <person name="Goodwin S."/>
            <person name="Spatafora J."/>
            <person name="Crous P."/>
            <person name="Grigoriev I."/>
        </authorList>
    </citation>
    <scope>NUCLEOTIDE SEQUENCE</scope>
    <source>
        <strain evidence="1">CBS 123094</strain>
    </source>
</reference>
<gene>
    <name evidence="1" type="ORF">P154DRAFT_521747</name>
</gene>
<dbReference type="EMBL" id="ML977583">
    <property type="protein sequence ID" value="KAF2001348.1"/>
    <property type="molecule type" value="Genomic_DNA"/>
</dbReference>
<organism evidence="1 2">
    <name type="scientific">Amniculicola lignicola CBS 123094</name>
    <dbReference type="NCBI Taxonomy" id="1392246"/>
    <lineage>
        <taxon>Eukaryota</taxon>
        <taxon>Fungi</taxon>
        <taxon>Dikarya</taxon>
        <taxon>Ascomycota</taxon>
        <taxon>Pezizomycotina</taxon>
        <taxon>Dothideomycetes</taxon>
        <taxon>Pleosporomycetidae</taxon>
        <taxon>Pleosporales</taxon>
        <taxon>Amniculicolaceae</taxon>
        <taxon>Amniculicola</taxon>
    </lineage>
</organism>
<dbReference type="OrthoDB" id="3222at2759"/>
<evidence type="ECO:0000313" key="2">
    <source>
        <dbReference type="Proteomes" id="UP000799779"/>
    </source>
</evidence>
<proteinExistence type="predicted"/>
<sequence length="111" mass="12590">MANHIEWLHTLQTNELELGATDAVRSHFSRPVIERAPVSQRKLNFEHRRPRWFREMMTDATGVFFYVYPGIASTAAFTHNGAEPAFGSRLIPLAVNPSASNESMEETVFAR</sequence>
<dbReference type="Proteomes" id="UP000799779">
    <property type="component" value="Unassembled WGS sequence"/>
</dbReference>
<evidence type="ECO:0000313" key="1">
    <source>
        <dbReference type="EMBL" id="KAF2001348.1"/>
    </source>
</evidence>